<dbReference type="InterPro" id="IPR001314">
    <property type="entry name" value="Peptidase_S1A"/>
</dbReference>
<dbReference type="CDD" id="cd00190">
    <property type="entry name" value="Tryp_SPc"/>
    <property type="match status" value="1"/>
</dbReference>
<evidence type="ECO:0000256" key="5">
    <source>
        <dbReference type="ARBA" id="ARBA00024195"/>
    </source>
</evidence>
<reference evidence="9" key="1">
    <citation type="submission" date="2021-02" db="EMBL/GenBank/DDBJ databases">
        <authorList>
            <person name="Nowell W R."/>
        </authorList>
    </citation>
    <scope>NUCLEOTIDE SEQUENCE</scope>
    <source>
        <strain evidence="9">Ploen Becks lab</strain>
    </source>
</reference>
<dbReference type="SUPFAM" id="SSF50494">
    <property type="entry name" value="Trypsin-like serine proteases"/>
    <property type="match status" value="1"/>
</dbReference>
<protein>
    <recommendedName>
        <fullName evidence="3">Acrosin</fullName>
        <ecNumber evidence="2">3.4.21.10</ecNumber>
    </recommendedName>
</protein>
<gene>
    <name evidence="9" type="ORF">OXX778_LOCUS7740</name>
</gene>
<dbReference type="InterPro" id="IPR001254">
    <property type="entry name" value="Trypsin_dom"/>
</dbReference>
<keyword evidence="6" id="KW-0378">Hydrolase</keyword>
<comment type="catalytic activity">
    <reaction evidence="1">
        <text>Preferential cleavage: Arg-|-Xaa, Lys-|-Xaa.</text>
        <dbReference type="EC" id="3.4.21.10"/>
    </reaction>
</comment>
<evidence type="ECO:0000259" key="8">
    <source>
        <dbReference type="PROSITE" id="PS50240"/>
    </source>
</evidence>
<keyword evidence="7" id="KW-0472">Membrane</keyword>
<proteinExistence type="inferred from homology"/>
<keyword evidence="4" id="KW-1015">Disulfide bond</keyword>
<dbReference type="FunFam" id="2.40.10.10:FF:000002">
    <property type="entry name" value="Transmembrane protease serine"/>
    <property type="match status" value="1"/>
</dbReference>
<evidence type="ECO:0000256" key="7">
    <source>
        <dbReference type="SAM" id="Phobius"/>
    </source>
</evidence>
<dbReference type="PRINTS" id="PR00722">
    <property type="entry name" value="CHYMOTRYPSIN"/>
</dbReference>
<evidence type="ECO:0000256" key="6">
    <source>
        <dbReference type="RuleBase" id="RU363034"/>
    </source>
</evidence>
<sequence length="325" mass="35711">MDKGIPVKKSKKKAIILGSIIGAIILIIIIVVVVVLAVVLTAKNNNNNNSSCRYGSQNNECIRCGLGGISLKIVGGEQARENSWPSLALIWFDYKFDVDGKQSTYSTNICGGTLINQDTVLTAAHCFQNEINNTDYNNLKVELNKYHSTFESMYTIYLGAYDITKLNGVTKMKVKSFILHPNYDENSVQNDIAIIKLDEKVNLNEKIQIACVPDKSKIKYPNDNIDGYIAGWGATDTDGEVYPDILKQAKITIYQSSKCNNVAVEKEKNWDKQICAGKYEGGVDSCQGDSGGPLYVRDQIDSSLRYVVAGVVSYGEKCGAEESPG</sequence>
<dbReference type="EMBL" id="CAJNOC010001011">
    <property type="protein sequence ID" value="CAF0826377.1"/>
    <property type="molecule type" value="Genomic_DNA"/>
</dbReference>
<dbReference type="InterPro" id="IPR009003">
    <property type="entry name" value="Peptidase_S1_PA"/>
</dbReference>
<evidence type="ECO:0000256" key="4">
    <source>
        <dbReference type="ARBA" id="ARBA00023157"/>
    </source>
</evidence>
<dbReference type="OrthoDB" id="6339452at2759"/>
<evidence type="ECO:0000256" key="3">
    <source>
        <dbReference type="ARBA" id="ARBA00017161"/>
    </source>
</evidence>
<evidence type="ECO:0000256" key="1">
    <source>
        <dbReference type="ARBA" id="ARBA00001656"/>
    </source>
</evidence>
<evidence type="ECO:0000313" key="9">
    <source>
        <dbReference type="EMBL" id="CAF0826377.1"/>
    </source>
</evidence>
<dbReference type="Gene3D" id="2.40.10.10">
    <property type="entry name" value="Trypsin-like serine proteases"/>
    <property type="match status" value="1"/>
</dbReference>
<dbReference type="PROSITE" id="PS00135">
    <property type="entry name" value="TRYPSIN_SER"/>
    <property type="match status" value="1"/>
</dbReference>
<dbReference type="InterPro" id="IPR033116">
    <property type="entry name" value="TRYPSIN_SER"/>
</dbReference>
<accession>A0A813UID2</accession>
<dbReference type="InterPro" id="IPR018114">
    <property type="entry name" value="TRYPSIN_HIS"/>
</dbReference>
<evidence type="ECO:0000313" key="10">
    <source>
        <dbReference type="Proteomes" id="UP000663879"/>
    </source>
</evidence>
<organism evidence="9 10">
    <name type="scientific">Brachionus calyciflorus</name>
    <dbReference type="NCBI Taxonomy" id="104777"/>
    <lineage>
        <taxon>Eukaryota</taxon>
        <taxon>Metazoa</taxon>
        <taxon>Spiralia</taxon>
        <taxon>Gnathifera</taxon>
        <taxon>Rotifera</taxon>
        <taxon>Eurotatoria</taxon>
        <taxon>Monogononta</taxon>
        <taxon>Pseudotrocha</taxon>
        <taxon>Ploima</taxon>
        <taxon>Brachionidae</taxon>
        <taxon>Brachionus</taxon>
    </lineage>
</organism>
<dbReference type="GO" id="GO:0007340">
    <property type="term" value="P:acrosome reaction"/>
    <property type="evidence" value="ECO:0007669"/>
    <property type="project" value="TreeGrafter"/>
</dbReference>
<name>A0A813UID2_9BILA</name>
<keyword evidence="6" id="KW-0645">Protease</keyword>
<comment type="caution">
    <text evidence="9">The sequence shown here is derived from an EMBL/GenBank/DDBJ whole genome shotgun (WGS) entry which is preliminary data.</text>
</comment>
<feature type="transmembrane region" description="Helical" evidence="7">
    <location>
        <begin position="14"/>
        <end position="40"/>
    </location>
</feature>
<dbReference type="PROSITE" id="PS00134">
    <property type="entry name" value="TRYPSIN_HIS"/>
    <property type="match status" value="1"/>
</dbReference>
<feature type="domain" description="Peptidase S1" evidence="8">
    <location>
        <begin position="73"/>
        <end position="325"/>
    </location>
</feature>
<dbReference type="InterPro" id="IPR043504">
    <property type="entry name" value="Peptidase_S1_PA_chymotrypsin"/>
</dbReference>
<keyword evidence="7" id="KW-0812">Transmembrane</keyword>
<dbReference type="AlphaFoldDB" id="A0A813UID2"/>
<dbReference type="FunFam" id="2.40.10.10:FF:000068">
    <property type="entry name" value="transmembrane protease serine 2"/>
    <property type="match status" value="1"/>
</dbReference>
<dbReference type="PROSITE" id="PS50240">
    <property type="entry name" value="TRYPSIN_DOM"/>
    <property type="match status" value="1"/>
</dbReference>
<evidence type="ECO:0000256" key="2">
    <source>
        <dbReference type="ARBA" id="ARBA00012050"/>
    </source>
</evidence>
<dbReference type="EC" id="3.4.21.10" evidence="2"/>
<dbReference type="Proteomes" id="UP000663879">
    <property type="component" value="Unassembled WGS sequence"/>
</dbReference>
<keyword evidence="10" id="KW-1185">Reference proteome</keyword>
<keyword evidence="7" id="KW-1133">Transmembrane helix</keyword>
<dbReference type="GO" id="GO:0004252">
    <property type="term" value="F:serine-type endopeptidase activity"/>
    <property type="evidence" value="ECO:0007669"/>
    <property type="project" value="InterPro"/>
</dbReference>
<keyword evidence="6" id="KW-0720">Serine protease</keyword>
<dbReference type="GO" id="GO:0006508">
    <property type="term" value="P:proteolysis"/>
    <property type="evidence" value="ECO:0007669"/>
    <property type="project" value="UniProtKB-KW"/>
</dbReference>
<dbReference type="PANTHER" id="PTHR24252:SF8">
    <property type="entry name" value="ACROSIN"/>
    <property type="match status" value="1"/>
</dbReference>
<dbReference type="Pfam" id="PF00089">
    <property type="entry name" value="Trypsin"/>
    <property type="match status" value="1"/>
</dbReference>
<dbReference type="SMART" id="SM00020">
    <property type="entry name" value="Tryp_SPc"/>
    <property type="match status" value="1"/>
</dbReference>
<dbReference type="PANTHER" id="PTHR24252">
    <property type="entry name" value="ACROSIN-RELATED"/>
    <property type="match status" value="1"/>
</dbReference>
<comment type="similarity">
    <text evidence="5">Belongs to the peptidase S1 family. CLIP subfamily.</text>
</comment>